<evidence type="ECO:0000256" key="5">
    <source>
        <dbReference type="SAM" id="SignalP"/>
    </source>
</evidence>
<evidence type="ECO:0000313" key="7">
    <source>
        <dbReference type="RefSeq" id="XP_031769547.1"/>
    </source>
</evidence>
<feature type="signal peptide" evidence="5">
    <location>
        <begin position="1"/>
        <end position="17"/>
    </location>
</feature>
<evidence type="ECO:0000256" key="2">
    <source>
        <dbReference type="ARBA" id="ARBA00022729"/>
    </source>
</evidence>
<evidence type="ECO:0000256" key="3">
    <source>
        <dbReference type="PROSITE-ProRule" id="PRU00497"/>
    </source>
</evidence>
<reference evidence="7" key="1">
    <citation type="submission" date="2025-08" db="UniProtKB">
        <authorList>
            <consortium name="RefSeq"/>
        </authorList>
    </citation>
    <scope>IDENTIFICATION</scope>
    <source>
        <tissue evidence="7">Whole larvae</tissue>
    </source>
</reference>
<dbReference type="RefSeq" id="XP_031769547.1">
    <property type="nucleotide sequence ID" value="XM_031913687.2"/>
</dbReference>
<feature type="compositionally biased region" description="Basic and acidic residues" evidence="4">
    <location>
        <begin position="50"/>
        <end position="61"/>
    </location>
</feature>
<evidence type="ECO:0000256" key="1">
    <source>
        <dbReference type="ARBA" id="ARBA00022460"/>
    </source>
</evidence>
<dbReference type="InterPro" id="IPR000618">
    <property type="entry name" value="Insect_cuticle"/>
</dbReference>
<feature type="region of interest" description="Disordered" evidence="4">
    <location>
        <begin position="42"/>
        <end position="68"/>
    </location>
</feature>
<sequence length="111" mass="12140">MKLLVLLVLLGVAAVAPAPQSQNQNEPEVQLLRFESDNDGLGTYSYSFEQSDKTQREEQGELKNAGTDNEAISIKGSYSWVAPDGVVYKITYIADENGFQPKIEKTPSTSA</sequence>
<dbReference type="InterPro" id="IPR031311">
    <property type="entry name" value="CHIT_BIND_RR_consensus"/>
</dbReference>
<dbReference type="PROSITE" id="PS00233">
    <property type="entry name" value="CHIT_BIND_RR_1"/>
    <property type="match status" value="1"/>
</dbReference>
<dbReference type="PANTHER" id="PTHR10380:SF218">
    <property type="entry name" value="ADULT CUTICLE PROTEIN 65AA-RELATED"/>
    <property type="match status" value="1"/>
</dbReference>
<keyword evidence="1 3" id="KW-0193">Cuticle</keyword>
<evidence type="ECO:0000256" key="4">
    <source>
        <dbReference type="SAM" id="MobiDB-lite"/>
    </source>
</evidence>
<dbReference type="GeneID" id="113511837"/>
<dbReference type="PROSITE" id="PS51155">
    <property type="entry name" value="CHIT_BIND_RR_2"/>
    <property type="match status" value="1"/>
</dbReference>
<name>A0A6J3C9Z7_GALME</name>
<proteinExistence type="predicted"/>
<dbReference type="GO" id="GO:0008010">
    <property type="term" value="F:structural constituent of chitin-based larval cuticle"/>
    <property type="evidence" value="ECO:0007669"/>
    <property type="project" value="TreeGrafter"/>
</dbReference>
<organism evidence="6 7">
    <name type="scientific">Galleria mellonella</name>
    <name type="common">Greater wax moth</name>
    <dbReference type="NCBI Taxonomy" id="7137"/>
    <lineage>
        <taxon>Eukaryota</taxon>
        <taxon>Metazoa</taxon>
        <taxon>Ecdysozoa</taxon>
        <taxon>Arthropoda</taxon>
        <taxon>Hexapoda</taxon>
        <taxon>Insecta</taxon>
        <taxon>Pterygota</taxon>
        <taxon>Neoptera</taxon>
        <taxon>Endopterygota</taxon>
        <taxon>Lepidoptera</taxon>
        <taxon>Glossata</taxon>
        <taxon>Ditrysia</taxon>
        <taxon>Pyraloidea</taxon>
        <taxon>Pyralidae</taxon>
        <taxon>Galleriinae</taxon>
        <taxon>Galleria</taxon>
    </lineage>
</organism>
<evidence type="ECO:0000313" key="6">
    <source>
        <dbReference type="Proteomes" id="UP001652740"/>
    </source>
</evidence>
<keyword evidence="2 5" id="KW-0732">Signal</keyword>
<dbReference type="GO" id="GO:0062129">
    <property type="term" value="C:chitin-based extracellular matrix"/>
    <property type="evidence" value="ECO:0007669"/>
    <property type="project" value="TreeGrafter"/>
</dbReference>
<dbReference type="Proteomes" id="UP001652740">
    <property type="component" value="Unplaced"/>
</dbReference>
<dbReference type="InParanoid" id="A0A6J3C9Z7"/>
<dbReference type="Pfam" id="PF00379">
    <property type="entry name" value="Chitin_bind_4"/>
    <property type="match status" value="1"/>
</dbReference>
<gene>
    <name evidence="7" type="primary">LOC113511837</name>
</gene>
<dbReference type="PANTHER" id="PTHR10380">
    <property type="entry name" value="CUTICLE PROTEIN"/>
    <property type="match status" value="1"/>
</dbReference>
<dbReference type="InterPro" id="IPR050468">
    <property type="entry name" value="Cuticle_Struct_Prot"/>
</dbReference>
<dbReference type="OrthoDB" id="6761795at2759"/>
<feature type="chain" id="PRO_5026827126" evidence="5">
    <location>
        <begin position="18"/>
        <end position="111"/>
    </location>
</feature>
<keyword evidence="6" id="KW-1185">Reference proteome</keyword>
<protein>
    <submittedName>
        <fullName evidence="7">Endocuticle structural glycoprotein SgAbd-5-like</fullName>
    </submittedName>
</protein>
<dbReference type="KEGG" id="gmw:113511837"/>
<dbReference type="PRINTS" id="PR00947">
    <property type="entry name" value="CUTICLE"/>
</dbReference>
<accession>A0A6J3C9Z7</accession>
<dbReference type="AlphaFoldDB" id="A0A6J3C9Z7"/>